<dbReference type="EMBL" id="JABEQH010000020">
    <property type="protein sequence ID" value="MBB2177052.1"/>
    <property type="molecule type" value="Genomic_DNA"/>
</dbReference>
<comment type="caution">
    <text evidence="2">The sequence shown here is derived from an EMBL/GenBank/DDBJ whole genome shotgun (WGS) entry which is preliminary data.</text>
</comment>
<dbReference type="AlphaFoldDB" id="A0A7W4J9A5"/>
<keyword evidence="3" id="KW-1185">Reference proteome</keyword>
<proteinExistence type="predicted"/>
<organism evidence="2 3">
    <name type="scientific">Gluconacetobacter johannae</name>
    <dbReference type="NCBI Taxonomy" id="112140"/>
    <lineage>
        <taxon>Bacteria</taxon>
        <taxon>Pseudomonadati</taxon>
        <taxon>Pseudomonadota</taxon>
        <taxon>Alphaproteobacteria</taxon>
        <taxon>Acetobacterales</taxon>
        <taxon>Acetobacteraceae</taxon>
        <taxon>Gluconacetobacter</taxon>
    </lineage>
</organism>
<gene>
    <name evidence="2" type="ORF">HLH21_14170</name>
</gene>
<sequence>MPTDRCTIGAMVKNGFRVRPAGLTDRRTGLTAFRIEDARGRQVARIAATHGAQALALYWRGRGCRELAGILPGYGPDDRLRRSIDMARSRLSSDDMNELPLPEGAAGRQSPRPRVPRAARRPAAGIAQDDLFQARAPVAMPAEPAPLAPAPASMTPAPAAPVAPTAPPRRRVAHLDAGDIQLARVHYRGLQPSDPPDSFLYHIASSRNAEQMLRDGLDLDPRQPLQLTERSGVPYWLSLLMDDADPPMDEPEEEEDIAVLRLKRFMVDDLIEDDPDATRSSGVACYFLTGGG</sequence>
<dbReference type="Proteomes" id="UP000561066">
    <property type="component" value="Unassembled WGS sequence"/>
</dbReference>
<reference evidence="2 3" key="1">
    <citation type="submission" date="2020-04" db="EMBL/GenBank/DDBJ databases">
        <title>Description of novel Gluconacetobacter.</title>
        <authorList>
            <person name="Sombolestani A."/>
        </authorList>
    </citation>
    <scope>NUCLEOTIDE SEQUENCE [LARGE SCALE GENOMIC DNA]</scope>
    <source>
        <strain evidence="2 3">LMG 21312</strain>
    </source>
</reference>
<feature type="region of interest" description="Disordered" evidence="1">
    <location>
        <begin position="91"/>
        <end position="125"/>
    </location>
</feature>
<evidence type="ECO:0000313" key="2">
    <source>
        <dbReference type="EMBL" id="MBB2177052.1"/>
    </source>
</evidence>
<evidence type="ECO:0000313" key="3">
    <source>
        <dbReference type="Proteomes" id="UP000561066"/>
    </source>
</evidence>
<name>A0A7W4J9A5_9PROT</name>
<accession>A0A7W4J9A5</accession>
<protein>
    <submittedName>
        <fullName evidence="2">Uncharacterized protein</fullName>
    </submittedName>
</protein>
<feature type="region of interest" description="Disordered" evidence="1">
    <location>
        <begin position="142"/>
        <end position="166"/>
    </location>
</feature>
<evidence type="ECO:0000256" key="1">
    <source>
        <dbReference type="SAM" id="MobiDB-lite"/>
    </source>
</evidence>